<organism evidence="1 2">
    <name type="scientific">Nonomuraea spiralis</name>
    <dbReference type="NCBI Taxonomy" id="46182"/>
    <lineage>
        <taxon>Bacteria</taxon>
        <taxon>Bacillati</taxon>
        <taxon>Actinomycetota</taxon>
        <taxon>Actinomycetes</taxon>
        <taxon>Streptosporangiales</taxon>
        <taxon>Streptosporangiaceae</taxon>
        <taxon>Nonomuraea</taxon>
    </lineage>
</organism>
<dbReference type="Gene3D" id="3.40.50.300">
    <property type="entry name" value="P-loop containing nucleotide triphosphate hydrolases"/>
    <property type="match status" value="1"/>
</dbReference>
<evidence type="ECO:0000313" key="2">
    <source>
        <dbReference type="Proteomes" id="UP001589647"/>
    </source>
</evidence>
<dbReference type="SUPFAM" id="SSF52540">
    <property type="entry name" value="P-loop containing nucleoside triphosphate hydrolases"/>
    <property type="match status" value="1"/>
</dbReference>
<dbReference type="InterPro" id="IPR027417">
    <property type="entry name" value="P-loop_NTPase"/>
</dbReference>
<accession>A0ABV5IWD7</accession>
<comment type="caution">
    <text evidence="1">The sequence shown here is derived from an EMBL/GenBank/DDBJ whole genome shotgun (WGS) entry which is preliminary data.</text>
</comment>
<dbReference type="EMBL" id="JBHMEI010000083">
    <property type="protein sequence ID" value="MFB9208876.1"/>
    <property type="molecule type" value="Genomic_DNA"/>
</dbReference>
<proteinExistence type="predicted"/>
<keyword evidence="1" id="KW-0808">Transferase</keyword>
<protein>
    <submittedName>
        <fullName evidence="1">Uridine kinase</fullName>
    </submittedName>
</protein>
<keyword evidence="2" id="KW-1185">Reference proteome</keyword>
<name>A0ABV5IWD7_9ACTN</name>
<reference evidence="1 2" key="1">
    <citation type="submission" date="2024-09" db="EMBL/GenBank/DDBJ databases">
        <authorList>
            <person name="Sun Q."/>
            <person name="Mori K."/>
        </authorList>
    </citation>
    <scope>NUCLEOTIDE SEQUENCE [LARGE SCALE GENOMIC DNA]</scope>
    <source>
        <strain evidence="1 2">CCM 3426</strain>
    </source>
</reference>
<gene>
    <name evidence="1" type="ORF">ACFFV7_47370</name>
</gene>
<evidence type="ECO:0000313" key="1">
    <source>
        <dbReference type="EMBL" id="MFB9208876.1"/>
    </source>
</evidence>
<dbReference type="GO" id="GO:0016301">
    <property type="term" value="F:kinase activity"/>
    <property type="evidence" value="ECO:0007669"/>
    <property type="project" value="UniProtKB-KW"/>
</dbReference>
<sequence>MPEECRVVALSGLPGSGKTTIARGAAARLGLPLVEMDHYYRAPADPAQGVDFSDPHSIDPSILQAAIDQHTASGASILLIEGIFALALPPIRRQIHDVVWVEAPLDICLARKLLRKLDEGADVRPSSHGYLDRARSRYLTHIVSARTGVALELNGLEPVEASITALIEWIEHES</sequence>
<dbReference type="RefSeq" id="WP_189654232.1">
    <property type="nucleotide sequence ID" value="NZ_BMRC01000064.1"/>
</dbReference>
<keyword evidence="1" id="KW-0418">Kinase</keyword>
<dbReference type="Pfam" id="PF13238">
    <property type="entry name" value="AAA_18"/>
    <property type="match status" value="1"/>
</dbReference>
<dbReference type="Proteomes" id="UP001589647">
    <property type="component" value="Unassembled WGS sequence"/>
</dbReference>